<evidence type="ECO:0000313" key="1">
    <source>
        <dbReference type="EMBL" id="PKC61509.1"/>
    </source>
</evidence>
<sequence>MAENTLYDIFNFLCKNDITLKNIITYGTQFNLNNVILSTNFSHIYEEWDYVQRDNEAMKLIPEKYANHICIKSTPNGNCFLNSASLIAFGHEDNHMQLRLAVMIELMVNADHYLQQEIFEQDIFYRDKALDNINMETQNNSFKKASEYISELKLMCKPNSWCSMIAFFGLASVLHRPIESLFPQTGNTFMNQIYNRIIMPRQGDHFYPHCIIMWSSISAEDFQSSVTRPGEVNRKFEFVWPNDLTADKTNNEHITDSEVDPNTIIGLFMGIDSDFIPNIDKIGDYLIYSDAKDFQFEISYQKALSSLFICDIDKNQNFNYHWRDWQISNYHLFELLRKQPEFPPQISISVNKTYENNKTLVKQCYCGGCDKSNQTTFKIVVNKMDLIQLREVVKINVVYLTNKRKCKHLDGKMFGQCRGYARQVLAKSKDFGSPRDMRKKILLNVKNEVRYTGNRQGIPSAHSARTIYSSKNKENKSGYNLCERLHAAILDINSNEKDDYINKRQLWGFIQEPIQTQPLSVVIFNEAGICYYHYNVSNNPGIFLDYTGQLVKPVPHYLTPVNNSNNKRILNAFYTMPSSNNSSDAPPVDVFELVTNDLSSKNLQHYLHIYRQKELKLFGSNSVPFLINTDCARNLLIAILGEYNNENVDQYIDRMTNSVINNEFDRSKVIVGWCFGHAIRAIRHHIRSKNFIVKSGYDRGILSKFAMRVWNSVRVTETLPNAEREIEKWEWIMSQEYFELANENINLIEKKKFLNKNFDITNIPDLCLDLDHLDPNNLEENMNNNPMQISHLLNPEESHSWTYNLDNNVLLKIIQENNENYKILIPQLDITVSAQLSQSKSIKNPFYSLNLVKYMDKVWWKTIILWSNLVPAVKSRTRRTTATVEVENNIVKNLDIGKKNLPIDQYIYTRTQTLKSTQNLIAETLMRKKSTNLQTDTNDMYEQWKPKKRRVFSKEETDIMNNFKVVMEYRKGLDAPSQSRIALEIRELSTHSIGFNQSMVSRILNNIDIPKCDKTLDAIVKWVNLELERKEKNQTQKLH</sequence>
<name>A0A2N0RDY9_9GLOM</name>
<dbReference type="VEuPathDB" id="FungiDB:RhiirFUN_011827"/>
<dbReference type="Proteomes" id="UP000232688">
    <property type="component" value="Unassembled WGS sequence"/>
</dbReference>
<dbReference type="InterPro" id="IPR047273">
    <property type="entry name" value="VRTN_OTU_dom"/>
</dbReference>
<proteinExistence type="predicted"/>
<dbReference type="EMBL" id="LLXH01000975">
    <property type="protein sequence ID" value="PKC61509.1"/>
    <property type="molecule type" value="Genomic_DNA"/>
</dbReference>
<reference evidence="1 2" key="1">
    <citation type="submission" date="2017-10" db="EMBL/GenBank/DDBJ databases">
        <title>Extensive intraspecific genome diversity in a model arbuscular mycorrhizal fungus.</title>
        <authorList>
            <person name="Chen E.C.H."/>
            <person name="Morin E."/>
            <person name="Baudet D."/>
            <person name="Noel J."/>
            <person name="Ndikumana S."/>
            <person name="Charron P."/>
            <person name="St-Onge C."/>
            <person name="Giorgi J."/>
            <person name="Grigoriev I.V."/>
            <person name="Roux C."/>
            <person name="Martin F.M."/>
            <person name="Corradi N."/>
        </authorList>
    </citation>
    <scope>NUCLEOTIDE SEQUENCE [LARGE SCALE GENOMIC DNA]</scope>
    <source>
        <strain evidence="1 2">A1</strain>
    </source>
</reference>
<dbReference type="CDD" id="cd22791">
    <property type="entry name" value="OTU_VRTN"/>
    <property type="match status" value="1"/>
</dbReference>
<gene>
    <name evidence="1" type="ORF">RhiirA1_466434</name>
</gene>
<organism evidence="1 2">
    <name type="scientific">Rhizophagus irregularis</name>
    <dbReference type="NCBI Taxonomy" id="588596"/>
    <lineage>
        <taxon>Eukaryota</taxon>
        <taxon>Fungi</taxon>
        <taxon>Fungi incertae sedis</taxon>
        <taxon>Mucoromycota</taxon>
        <taxon>Glomeromycotina</taxon>
        <taxon>Glomeromycetes</taxon>
        <taxon>Glomerales</taxon>
        <taxon>Glomeraceae</taxon>
        <taxon>Rhizophagus</taxon>
    </lineage>
</organism>
<comment type="caution">
    <text evidence="1">The sequence shown here is derived from an EMBL/GenBank/DDBJ whole genome shotgun (WGS) entry which is preliminary data.</text>
</comment>
<evidence type="ECO:0008006" key="3">
    <source>
        <dbReference type="Google" id="ProtNLM"/>
    </source>
</evidence>
<dbReference type="Gene3D" id="3.90.70.80">
    <property type="match status" value="1"/>
</dbReference>
<protein>
    <recommendedName>
        <fullName evidence="3">Vertnin</fullName>
    </recommendedName>
</protein>
<dbReference type="VEuPathDB" id="FungiDB:FUN_013995"/>
<dbReference type="VEuPathDB" id="FungiDB:RhiirA1_466434"/>
<evidence type="ECO:0000313" key="2">
    <source>
        <dbReference type="Proteomes" id="UP000232688"/>
    </source>
</evidence>
<reference evidence="1 2" key="2">
    <citation type="submission" date="2017-10" db="EMBL/GenBank/DDBJ databases">
        <title>Genome analyses suggest a sexual origin of heterokaryosis in a supposedly ancient asexual fungus.</title>
        <authorList>
            <person name="Corradi N."/>
            <person name="Sedzielewska K."/>
            <person name="Noel J."/>
            <person name="Charron P."/>
            <person name="Farinelli L."/>
            <person name="Marton T."/>
            <person name="Kruger M."/>
            <person name="Pelin A."/>
            <person name="Brachmann A."/>
            <person name="Corradi N."/>
        </authorList>
    </citation>
    <scope>NUCLEOTIDE SEQUENCE [LARGE SCALE GENOMIC DNA]</scope>
    <source>
        <strain evidence="1 2">A1</strain>
    </source>
</reference>
<accession>A0A2N0RDY9</accession>
<dbReference type="AlphaFoldDB" id="A0A2N0RDY9"/>